<dbReference type="AlphaFoldDB" id="A0A448YND6"/>
<accession>A0A448YND6</accession>
<dbReference type="OrthoDB" id="69550at2759"/>
<gene>
    <name evidence="3" type="ORF">BRENAR_LOCUS3161</name>
</gene>
<organism evidence="3 4">
    <name type="scientific">Brettanomyces naardenensis</name>
    <name type="common">Yeast</name>
    <dbReference type="NCBI Taxonomy" id="13370"/>
    <lineage>
        <taxon>Eukaryota</taxon>
        <taxon>Fungi</taxon>
        <taxon>Dikarya</taxon>
        <taxon>Ascomycota</taxon>
        <taxon>Saccharomycotina</taxon>
        <taxon>Pichiomycetes</taxon>
        <taxon>Pichiales</taxon>
        <taxon>Pichiaceae</taxon>
        <taxon>Brettanomyces</taxon>
    </lineage>
</organism>
<keyword evidence="4" id="KW-1185">Reference proteome</keyword>
<dbReference type="InterPro" id="IPR028217">
    <property type="entry name" value="Rsa3_C"/>
</dbReference>
<evidence type="ECO:0000313" key="3">
    <source>
        <dbReference type="EMBL" id="VEU22430.1"/>
    </source>
</evidence>
<protein>
    <submittedName>
        <fullName evidence="3">DEKNAAC103655</fullName>
    </submittedName>
</protein>
<proteinExistence type="predicted"/>
<dbReference type="EMBL" id="CAACVR010000023">
    <property type="protein sequence ID" value="VEU22430.1"/>
    <property type="molecule type" value="Genomic_DNA"/>
</dbReference>
<dbReference type="FunCoup" id="A0A448YND6">
    <property type="interactions" value="287"/>
</dbReference>
<feature type="domain" description="Ribosome-assembly protein 3 C-terminal" evidence="2">
    <location>
        <begin position="124"/>
        <end position="167"/>
    </location>
</feature>
<evidence type="ECO:0000259" key="2">
    <source>
        <dbReference type="Pfam" id="PF14615"/>
    </source>
</evidence>
<dbReference type="Proteomes" id="UP000290900">
    <property type="component" value="Unassembled WGS sequence"/>
</dbReference>
<evidence type="ECO:0000313" key="4">
    <source>
        <dbReference type="Proteomes" id="UP000290900"/>
    </source>
</evidence>
<feature type="region of interest" description="Disordered" evidence="1">
    <location>
        <begin position="1"/>
        <end position="49"/>
    </location>
</feature>
<dbReference type="InParanoid" id="A0A448YND6"/>
<reference evidence="3 4" key="1">
    <citation type="submission" date="2018-12" db="EMBL/GenBank/DDBJ databases">
        <authorList>
            <person name="Tiukova I."/>
            <person name="Dainat J."/>
        </authorList>
    </citation>
    <scope>NUCLEOTIDE SEQUENCE [LARGE SCALE GENOMIC DNA]</scope>
</reference>
<dbReference type="Pfam" id="PF14615">
    <property type="entry name" value="Rsa3"/>
    <property type="match status" value="1"/>
</dbReference>
<sequence length="177" mass="19494">MGERLSRKARRKRRTQGDLSSSSSESSSSSDSEMEEIEKQGTTIEPTADLTIEGLNIPKGEVKSQDQTLSVEDTRATKEKIQGLESGFQDIKRLELDVSSSNSQGKLRSISNQIDDAREKLLGAYLGKMVGNYGDDLDALRGKSDFRGEMSVKLLARLLKESGNVFDDETLSSIVKE</sequence>
<feature type="compositionally biased region" description="Low complexity" evidence="1">
    <location>
        <begin position="20"/>
        <end position="31"/>
    </location>
</feature>
<feature type="region of interest" description="Disordered" evidence="1">
    <location>
        <begin position="55"/>
        <end position="74"/>
    </location>
</feature>
<dbReference type="STRING" id="13370.A0A448YND6"/>
<name>A0A448YND6_BRENA</name>
<evidence type="ECO:0000256" key="1">
    <source>
        <dbReference type="SAM" id="MobiDB-lite"/>
    </source>
</evidence>